<keyword evidence="2" id="KW-1185">Reference proteome</keyword>
<dbReference type="Proteomes" id="UP000199391">
    <property type="component" value="Unassembled WGS sequence"/>
</dbReference>
<protein>
    <submittedName>
        <fullName evidence="1">Uncharacterized protein</fullName>
    </submittedName>
</protein>
<evidence type="ECO:0000313" key="1">
    <source>
        <dbReference type="EMBL" id="SFV16794.1"/>
    </source>
</evidence>
<dbReference type="OrthoDB" id="8763048at2"/>
<name>A0A1I7M4D5_9BURK</name>
<organism evidence="1 2">
    <name type="scientific">Pseudoduganella namucuonensis</name>
    <dbReference type="NCBI Taxonomy" id="1035707"/>
    <lineage>
        <taxon>Bacteria</taxon>
        <taxon>Pseudomonadati</taxon>
        <taxon>Pseudomonadota</taxon>
        <taxon>Betaproteobacteria</taxon>
        <taxon>Burkholderiales</taxon>
        <taxon>Oxalobacteraceae</taxon>
        <taxon>Telluria group</taxon>
        <taxon>Pseudoduganella</taxon>
    </lineage>
</organism>
<sequence>MFNVIDGFDDMLYERDRQSDPFYLDFPIRRRPECIRGLRIRVLLAQARITAFVNPEEAEHMLFEIASCAQAQGREDAQNGDSQPPLMFSGEEQYLLCLWRWGFNFERERQEMADCPQCQDGSGNPCPWHG</sequence>
<gene>
    <name evidence="1" type="ORF">SAMN05216552_105529</name>
</gene>
<dbReference type="EMBL" id="FPBO01000055">
    <property type="protein sequence ID" value="SFV16794.1"/>
    <property type="molecule type" value="Genomic_DNA"/>
</dbReference>
<dbReference type="RefSeq" id="WP_093561046.1">
    <property type="nucleotide sequence ID" value="NZ_FPBO01000055.1"/>
</dbReference>
<dbReference type="AlphaFoldDB" id="A0A1I7M4D5"/>
<reference evidence="2" key="1">
    <citation type="submission" date="2016-10" db="EMBL/GenBank/DDBJ databases">
        <authorList>
            <person name="Varghese N."/>
            <person name="Submissions S."/>
        </authorList>
    </citation>
    <scope>NUCLEOTIDE SEQUENCE [LARGE SCALE GENOMIC DNA]</scope>
    <source>
        <strain evidence="2">CGMCC 1.11014</strain>
    </source>
</reference>
<evidence type="ECO:0000313" key="2">
    <source>
        <dbReference type="Proteomes" id="UP000199391"/>
    </source>
</evidence>
<accession>A0A1I7M4D5</accession>
<proteinExistence type="predicted"/>